<comment type="caution">
    <text evidence="3">The sequence shown here is derived from an EMBL/GenBank/DDBJ whole genome shotgun (WGS) entry which is preliminary data.</text>
</comment>
<dbReference type="AlphaFoldDB" id="A0A814RF25"/>
<name>A0A814RF25_9BILA</name>
<keyword evidence="6" id="KW-1185">Reference proteome</keyword>
<evidence type="ECO:0000313" key="2">
    <source>
        <dbReference type="EMBL" id="CAF0763660.1"/>
    </source>
</evidence>
<organism evidence="3 6">
    <name type="scientific">Didymodactylos carnosus</name>
    <dbReference type="NCBI Taxonomy" id="1234261"/>
    <lineage>
        <taxon>Eukaryota</taxon>
        <taxon>Metazoa</taxon>
        <taxon>Spiralia</taxon>
        <taxon>Gnathifera</taxon>
        <taxon>Rotifera</taxon>
        <taxon>Eurotatoria</taxon>
        <taxon>Bdelloidea</taxon>
        <taxon>Philodinida</taxon>
        <taxon>Philodinidae</taxon>
        <taxon>Didymodactylos</taxon>
    </lineage>
</organism>
<protein>
    <submittedName>
        <fullName evidence="3">Uncharacterized protein</fullName>
    </submittedName>
</protein>
<evidence type="ECO:0000313" key="4">
    <source>
        <dbReference type="EMBL" id="CAF3543652.1"/>
    </source>
</evidence>
<evidence type="ECO:0000256" key="1">
    <source>
        <dbReference type="SAM" id="MobiDB-lite"/>
    </source>
</evidence>
<dbReference type="EMBL" id="CAJNOK010000593">
    <property type="protein sequence ID" value="CAF0763660.1"/>
    <property type="molecule type" value="Genomic_DNA"/>
</dbReference>
<reference evidence="3" key="1">
    <citation type="submission" date="2021-02" db="EMBL/GenBank/DDBJ databases">
        <authorList>
            <person name="Nowell W R."/>
        </authorList>
    </citation>
    <scope>NUCLEOTIDE SEQUENCE</scope>
</reference>
<dbReference type="EMBL" id="CAJOBA010000593">
    <property type="protein sequence ID" value="CAF3543652.1"/>
    <property type="molecule type" value="Genomic_DNA"/>
</dbReference>
<proteinExistence type="predicted"/>
<gene>
    <name evidence="3" type="ORF">GPM918_LOCUS20300</name>
    <name evidence="2" type="ORF">OVA965_LOCUS2693</name>
    <name evidence="5" type="ORF">SRO942_LOCUS20297</name>
    <name evidence="4" type="ORF">TMI583_LOCUS2692</name>
</gene>
<feature type="region of interest" description="Disordered" evidence="1">
    <location>
        <begin position="367"/>
        <end position="386"/>
    </location>
</feature>
<sequence length="814" mass="94688">MSELESTKRVQKQTDKQQCDESLQQKQQANEQKAISSKKLSRYYMYLLQLTLIKFINKQHPHLGKLCLSTTILKLLIEFQSILQNIWTNSCPDKLSKGILSTAVFKWLCEKSKNNDVLYSDWCLLLILFMGRNCFYKEDEFEYYSDEIVISLFEHRHNLNHEHFMKIQNTICNSVDSIEDFMIHKKLEVRYCELFFSFISNAVKILIKMQYAPKQLISSIQETTSVDRKTYKYQYLFKNYQIQALEKIVEEEEKNDHDNINNKYWYKYFVLVFYNQIVQWINDHDSSDIEHLKNILGKPSIVSYLNENSSHVTNENQVNDENCLSRPTFDNLKGVQKPQEVLKIVKGAYQNWASVVKHASNNNDEILNTNVKSDDNQLPPRLGDRKSELNFKDTNIKDDIHPSLQPVVIKAALSTLSLHLADISTTKTRSSRHRTKSIQYNSYGMPTRPASTSALPPASSLIVTSLSHHSFSDSSLNRKPRFPSTKKREIIKDSSEEWPRSEYPSTALVEKETISWPDMPKYSIKNAVFNGRKYSVINTCPLDSGLFVLYYAYISYSDEFRALFDRETKLIYSNLRKTFQLVGSDGWDIARLYWLNIHKRLNSSVVNSNNQYNLFGTVDENVFGYVRTMQEYENSSNCLCEDCPRRTRTLISTDIALNKENNAFSNTLPHFETAEAILCGTPISEEEPMNYSGDYILDEKFPLHNPETNVDEIRPYWCCNSLRERSKNTFRERPPILIINIAVGGTKMKELPVIFNVGLDTYKLFACICGRDDHFTATIKKEHLYYKYDDLHSKGIYIYDGTDTVETAVYYLLV</sequence>
<dbReference type="Proteomes" id="UP000677228">
    <property type="component" value="Unassembled WGS sequence"/>
</dbReference>
<evidence type="ECO:0000313" key="6">
    <source>
        <dbReference type="Proteomes" id="UP000663829"/>
    </source>
</evidence>
<feature type="compositionally biased region" description="Basic and acidic residues" evidence="1">
    <location>
        <begin position="1"/>
        <end position="19"/>
    </location>
</feature>
<dbReference type="EMBL" id="CAJOBC010006383">
    <property type="protein sequence ID" value="CAF3896900.1"/>
    <property type="molecule type" value="Genomic_DNA"/>
</dbReference>
<dbReference type="EMBL" id="CAJNOQ010006383">
    <property type="protein sequence ID" value="CAF1133080.1"/>
    <property type="molecule type" value="Genomic_DNA"/>
</dbReference>
<evidence type="ECO:0000313" key="5">
    <source>
        <dbReference type="EMBL" id="CAF3896900.1"/>
    </source>
</evidence>
<dbReference type="Proteomes" id="UP000663829">
    <property type="component" value="Unassembled WGS sequence"/>
</dbReference>
<dbReference type="Proteomes" id="UP000681722">
    <property type="component" value="Unassembled WGS sequence"/>
</dbReference>
<accession>A0A814RF25</accession>
<feature type="region of interest" description="Disordered" evidence="1">
    <location>
        <begin position="1"/>
        <end position="23"/>
    </location>
</feature>
<evidence type="ECO:0000313" key="3">
    <source>
        <dbReference type="EMBL" id="CAF1133080.1"/>
    </source>
</evidence>
<dbReference type="Proteomes" id="UP000682733">
    <property type="component" value="Unassembled WGS sequence"/>
</dbReference>